<evidence type="ECO:0000259" key="2">
    <source>
        <dbReference type="Pfam" id="PF14730"/>
    </source>
</evidence>
<feature type="domain" description="DUF4468" evidence="2">
    <location>
        <begin position="75"/>
        <end position="151"/>
    </location>
</feature>
<gene>
    <name evidence="3" type="ORF">A4V03_17350</name>
</gene>
<protein>
    <recommendedName>
        <fullName evidence="2">DUF4468 domain-containing protein</fullName>
    </recommendedName>
</protein>
<keyword evidence="1" id="KW-0812">Transmembrane</keyword>
<keyword evidence="1" id="KW-1133">Transmembrane helix</keyword>
<dbReference type="KEGG" id="bcae:A4V03_17350"/>
<evidence type="ECO:0000313" key="3">
    <source>
        <dbReference type="EMBL" id="ANU59103.2"/>
    </source>
</evidence>
<evidence type="ECO:0000256" key="1">
    <source>
        <dbReference type="SAM" id="Phobius"/>
    </source>
</evidence>
<feature type="transmembrane region" description="Helical" evidence="1">
    <location>
        <begin position="6"/>
        <end position="24"/>
    </location>
</feature>
<proteinExistence type="predicted"/>
<reference evidence="4" key="1">
    <citation type="submission" date="2016-04" db="EMBL/GenBank/DDBJ databases">
        <title>Complete Genome Sequences of Twelve Strains of a Stable Defined Moderately Diverse Mouse Microbiota 2 (sDMDMm2).</title>
        <authorList>
            <person name="Uchimura Y."/>
            <person name="Wyss M."/>
            <person name="Brugiroux S."/>
            <person name="Limenitakis J.P."/>
            <person name="Stecher B."/>
            <person name="McCoy K.D."/>
            <person name="Macpherson A.J."/>
        </authorList>
    </citation>
    <scope>NUCLEOTIDE SEQUENCE [LARGE SCALE GENOMIC DNA]</scope>
    <source>
        <strain evidence="4">I48</strain>
    </source>
</reference>
<name>A0A1C7H300_9BACE</name>
<dbReference type="EMBL" id="CP015401">
    <property type="protein sequence ID" value="ANU59103.2"/>
    <property type="molecule type" value="Genomic_DNA"/>
</dbReference>
<keyword evidence="1" id="KW-0472">Membrane</keyword>
<sequence>MYGLLGAWSYLLILGVIPRFRVYYSSLLSTTVKYTLMKTLLMLCLIALITGNSFAQNTYSEIGAKTEYITEVKGSKDYLFLNAQQWASTNTTEWDSSIDTSDKESGTTILKVSSYLSKKNGVNSYSKIRVNMNVKIDCRENKYRIIFSNFTSSVQPDRNVETEYLPTSSLESMIEELEMITKLSEYDFKKETSWGYDNIISVREKYISQNKEYKEKILTFDSNSKKGKKEIKYREKWIKENEIIISYLDYILKGFGDKVTEINSSINKVMNVSDDF</sequence>
<dbReference type="AlphaFoldDB" id="A0A1C7H300"/>
<dbReference type="Gene3D" id="3.30.530.80">
    <property type="match status" value="1"/>
</dbReference>
<evidence type="ECO:0000313" key="4">
    <source>
        <dbReference type="Proteomes" id="UP000092631"/>
    </source>
</evidence>
<accession>A0A1C7H300</accession>
<organism evidence="3 4">
    <name type="scientific">Bacteroides caecimuris</name>
    <dbReference type="NCBI Taxonomy" id="1796613"/>
    <lineage>
        <taxon>Bacteria</taxon>
        <taxon>Pseudomonadati</taxon>
        <taxon>Bacteroidota</taxon>
        <taxon>Bacteroidia</taxon>
        <taxon>Bacteroidales</taxon>
        <taxon>Bacteroidaceae</taxon>
        <taxon>Bacteroides</taxon>
    </lineage>
</organism>
<dbReference type="InterPro" id="IPR027823">
    <property type="entry name" value="DUF4468"/>
</dbReference>
<feature type="transmembrane region" description="Helical" evidence="1">
    <location>
        <begin position="36"/>
        <end position="55"/>
    </location>
</feature>
<keyword evidence="4" id="KW-1185">Reference proteome</keyword>
<dbReference type="Pfam" id="PF14730">
    <property type="entry name" value="DUF4468"/>
    <property type="match status" value="1"/>
</dbReference>
<dbReference type="Proteomes" id="UP000092631">
    <property type="component" value="Chromosome"/>
</dbReference>